<comment type="pathway">
    <text evidence="3">Cell wall biogenesis; peptidoglycan biosynthesis.</text>
</comment>
<evidence type="ECO:0000256" key="4">
    <source>
        <dbReference type="ARBA" id="ARBA00007090"/>
    </source>
</evidence>
<dbReference type="GO" id="GO:0005886">
    <property type="term" value="C:plasma membrane"/>
    <property type="evidence" value="ECO:0007669"/>
    <property type="project" value="UniProtKB-SubCell"/>
</dbReference>
<dbReference type="EC" id="3.4.16.4" evidence="6"/>
<comment type="caution">
    <text evidence="30">The sequence shown here is derived from an EMBL/GenBank/DDBJ whole genome shotgun (WGS) entry which is preliminary data.</text>
</comment>
<accession>A0A371AZW1</accession>
<keyword evidence="17 27" id="KW-1133">Transmembrane helix</keyword>
<dbReference type="SUPFAM" id="SSF56601">
    <property type="entry name" value="beta-lactamase/transpeptidase-like"/>
    <property type="match status" value="1"/>
</dbReference>
<comment type="catalytic activity">
    <reaction evidence="24">
        <text>[GlcNAc-(1-&gt;4)-Mur2Ac(oyl-L-Ala-gamma-D-Glu-L-Lys-D-Ala-D-Ala)](n)-di-trans,octa-cis-undecaprenyl diphosphate + beta-D-GlcNAc-(1-&gt;4)-Mur2Ac(oyl-L-Ala-gamma-D-Glu-L-Lys-D-Ala-D-Ala)-di-trans,octa-cis-undecaprenyl diphosphate = [GlcNAc-(1-&gt;4)-Mur2Ac(oyl-L-Ala-gamma-D-Glu-L-Lys-D-Ala-D-Ala)](n+1)-di-trans,octa-cis-undecaprenyl diphosphate + di-trans,octa-cis-undecaprenyl diphosphate + H(+)</text>
        <dbReference type="Rhea" id="RHEA:23708"/>
        <dbReference type="Rhea" id="RHEA-COMP:9602"/>
        <dbReference type="Rhea" id="RHEA-COMP:9603"/>
        <dbReference type="ChEBI" id="CHEBI:15378"/>
        <dbReference type="ChEBI" id="CHEBI:58405"/>
        <dbReference type="ChEBI" id="CHEBI:60033"/>
        <dbReference type="ChEBI" id="CHEBI:78435"/>
        <dbReference type="EC" id="2.4.99.28"/>
    </reaction>
</comment>
<dbReference type="GO" id="GO:0009252">
    <property type="term" value="P:peptidoglycan biosynthetic process"/>
    <property type="evidence" value="ECO:0007669"/>
    <property type="project" value="UniProtKB-UniPathway"/>
</dbReference>
<comment type="subcellular location">
    <subcellularLocation>
        <location evidence="2">Cell membrane</location>
        <topology evidence="2">Single-pass type II membrane protein</topology>
    </subcellularLocation>
</comment>
<organism evidence="30 31">
    <name type="scientific">Anaerosacchariphilus polymeriproducens</name>
    <dbReference type="NCBI Taxonomy" id="1812858"/>
    <lineage>
        <taxon>Bacteria</taxon>
        <taxon>Bacillati</taxon>
        <taxon>Bacillota</taxon>
        <taxon>Clostridia</taxon>
        <taxon>Lachnospirales</taxon>
        <taxon>Lachnospiraceae</taxon>
        <taxon>Anaerosacchariphilus</taxon>
    </lineage>
</organism>
<evidence type="ECO:0000256" key="9">
    <source>
        <dbReference type="ARBA" id="ARBA00022670"/>
    </source>
</evidence>
<evidence type="ECO:0000256" key="27">
    <source>
        <dbReference type="SAM" id="Phobius"/>
    </source>
</evidence>
<dbReference type="InterPro" id="IPR023346">
    <property type="entry name" value="Lysozyme-like_dom_sf"/>
</dbReference>
<dbReference type="FunFam" id="1.10.3810.10:FF:000001">
    <property type="entry name" value="Penicillin-binding protein 1A"/>
    <property type="match status" value="1"/>
</dbReference>
<feature type="compositionally biased region" description="Low complexity" evidence="26">
    <location>
        <begin position="763"/>
        <end position="784"/>
    </location>
</feature>
<name>A0A371AZW1_9FIRM</name>
<evidence type="ECO:0000256" key="8">
    <source>
        <dbReference type="ARBA" id="ARBA00022645"/>
    </source>
</evidence>
<keyword evidence="31" id="KW-1185">Reference proteome</keyword>
<dbReference type="NCBIfam" id="TIGR02074">
    <property type="entry name" value="PBP_1a_fam"/>
    <property type="match status" value="1"/>
</dbReference>
<evidence type="ECO:0000256" key="13">
    <source>
        <dbReference type="ARBA" id="ARBA00022801"/>
    </source>
</evidence>
<feature type="compositionally biased region" description="Polar residues" evidence="26">
    <location>
        <begin position="664"/>
        <end position="680"/>
    </location>
</feature>
<evidence type="ECO:0000256" key="25">
    <source>
        <dbReference type="ARBA" id="ARBA00060592"/>
    </source>
</evidence>
<gene>
    <name evidence="30" type="ORF">DWV06_00970</name>
</gene>
<dbReference type="GO" id="GO:0008955">
    <property type="term" value="F:peptidoglycan glycosyltransferase activity"/>
    <property type="evidence" value="ECO:0007669"/>
    <property type="project" value="UniProtKB-EC"/>
</dbReference>
<evidence type="ECO:0000256" key="17">
    <source>
        <dbReference type="ARBA" id="ARBA00022989"/>
    </source>
</evidence>
<dbReference type="RefSeq" id="WP_115480309.1">
    <property type="nucleotide sequence ID" value="NZ_QRCT01000007.1"/>
</dbReference>
<keyword evidence="18 27" id="KW-0472">Membrane</keyword>
<evidence type="ECO:0000256" key="18">
    <source>
        <dbReference type="ARBA" id="ARBA00023136"/>
    </source>
</evidence>
<keyword evidence="8" id="KW-0121">Carboxypeptidase</keyword>
<evidence type="ECO:0000256" key="6">
    <source>
        <dbReference type="ARBA" id="ARBA00012448"/>
    </source>
</evidence>
<dbReference type="GO" id="GO:0046677">
    <property type="term" value="P:response to antibiotic"/>
    <property type="evidence" value="ECO:0007669"/>
    <property type="project" value="UniProtKB-KW"/>
</dbReference>
<evidence type="ECO:0000256" key="2">
    <source>
        <dbReference type="ARBA" id="ARBA00004401"/>
    </source>
</evidence>
<evidence type="ECO:0000256" key="20">
    <source>
        <dbReference type="ARBA" id="ARBA00023268"/>
    </source>
</evidence>
<feature type="transmembrane region" description="Helical" evidence="27">
    <location>
        <begin position="20"/>
        <end position="38"/>
    </location>
</feature>
<evidence type="ECO:0000259" key="28">
    <source>
        <dbReference type="Pfam" id="PF00905"/>
    </source>
</evidence>
<keyword evidence="16" id="KW-0573">Peptidoglycan synthesis</keyword>
<evidence type="ECO:0000256" key="11">
    <source>
        <dbReference type="ARBA" id="ARBA00022679"/>
    </source>
</evidence>
<evidence type="ECO:0000256" key="21">
    <source>
        <dbReference type="ARBA" id="ARBA00023316"/>
    </source>
</evidence>
<dbReference type="InterPro" id="IPR012338">
    <property type="entry name" value="Beta-lactam/transpept-like"/>
</dbReference>
<keyword evidence="21" id="KW-0961">Cell wall biogenesis/degradation</keyword>
<dbReference type="SUPFAM" id="SSF53955">
    <property type="entry name" value="Lysozyme-like"/>
    <property type="match status" value="1"/>
</dbReference>
<dbReference type="Gene3D" id="1.10.3810.10">
    <property type="entry name" value="Biosynthetic peptidoglycan transglycosylase-like"/>
    <property type="match status" value="1"/>
</dbReference>
<evidence type="ECO:0000313" key="31">
    <source>
        <dbReference type="Proteomes" id="UP000255036"/>
    </source>
</evidence>
<dbReference type="InterPro" id="IPR001264">
    <property type="entry name" value="Glyco_trans_51"/>
</dbReference>
<keyword evidence="19" id="KW-0046">Antibiotic resistance</keyword>
<evidence type="ECO:0000256" key="3">
    <source>
        <dbReference type="ARBA" id="ARBA00004752"/>
    </source>
</evidence>
<keyword evidence="15" id="KW-0735">Signal-anchor</keyword>
<keyword evidence="12 27" id="KW-0812">Transmembrane</keyword>
<dbReference type="PANTHER" id="PTHR32282:SF33">
    <property type="entry name" value="PEPTIDOGLYCAN GLYCOSYLTRANSFERASE"/>
    <property type="match status" value="1"/>
</dbReference>
<evidence type="ECO:0000256" key="7">
    <source>
        <dbReference type="ARBA" id="ARBA00018638"/>
    </source>
</evidence>
<evidence type="ECO:0000259" key="29">
    <source>
        <dbReference type="Pfam" id="PF00912"/>
    </source>
</evidence>
<dbReference type="Proteomes" id="UP000255036">
    <property type="component" value="Unassembled WGS sequence"/>
</dbReference>
<dbReference type="InterPro" id="IPR050396">
    <property type="entry name" value="Glycosyltr_51/Transpeptidase"/>
</dbReference>
<keyword evidence="14" id="KW-0133">Cell shape</keyword>
<evidence type="ECO:0000256" key="12">
    <source>
        <dbReference type="ARBA" id="ARBA00022692"/>
    </source>
</evidence>
<dbReference type="InterPro" id="IPR036950">
    <property type="entry name" value="PBP_transglycosylase"/>
</dbReference>
<evidence type="ECO:0000256" key="23">
    <source>
        <dbReference type="ARBA" id="ARBA00044770"/>
    </source>
</evidence>
<dbReference type="Pfam" id="PF00905">
    <property type="entry name" value="Transpeptidase"/>
    <property type="match status" value="1"/>
</dbReference>
<evidence type="ECO:0000313" key="30">
    <source>
        <dbReference type="EMBL" id="RDU25101.1"/>
    </source>
</evidence>
<evidence type="ECO:0000256" key="24">
    <source>
        <dbReference type="ARBA" id="ARBA00049902"/>
    </source>
</evidence>
<sequence length="784" mass="88886">MSKKNKKKKKHKKFWVIVKLQFAILFLIIAAIGLFYGIRNGSQIQVLRANAIKNISESTKDTFRASQTSVVYDADGNLISTLKGEKDLYYLESDKIPYFVKAAFVSIEDKKFYRHNGIDIKAIIRAAKSIVQNRAVTQGGSTITQQLSRNIFLSHEVSWERKVAEIFTALEMEKKYTKEEILEFYINNIYFSNGYYGIQAASKGYFNKDVNELTLSQMTFLCAIPNNPSLYDPVEHLKNTLKRRNRILKEMLEDNLISKDEYNQALKEEITLNRPEITKQNYVETYTYYCATRALMEERGFQFKNVFSSTSEKDSYEEEYNELYNECQQTLFTAGYRIYTSIEMDKQKELQTSVDENLAEFTTVNEGGTFELQSAATCIDNNTGLVVAIVGGRSQDTNGYTLNRAYQSFRQPGSTIKPLVVYTPILERDYTPNSTVLDAPIEDGPSNSGGSYSGSISLRRAVEKSKNTVAWRLFQELTPEVGISYLEKMNFSKLDERDKNLAASLGGFTNGVNTVEMASGYTAIENNGNFRAPTCIIKITDADGNILIQGESGERNIYQENAARMMTDVLKSVIVSGTGKGLGLSNMPSAGKTGTTNDNKDGWFVGFTRYYTTSVWVGYDMPKEIPGLFGATYPGAIWHQFMEKIHTGLESLDFVPYASYHAPTENQANVPSEQEQNTDTTKQEEVKEEEQEQEDKKDKQEEEDDKKEEEEDDKKEEESNEKEEDPKTPKDDSTNQDNSDQENPENETPKEEETNQDNEEKTPTGQENPPTNEENGNTDTNVNQ</sequence>
<keyword evidence="13" id="KW-0378">Hydrolase</keyword>
<comment type="pathway">
    <text evidence="25">Glycan biosynthesis.</text>
</comment>
<dbReference type="GO" id="GO:0009002">
    <property type="term" value="F:serine-type D-Ala-D-Ala carboxypeptidase activity"/>
    <property type="evidence" value="ECO:0007669"/>
    <property type="project" value="UniProtKB-EC"/>
</dbReference>
<comment type="similarity">
    <text evidence="4">In the C-terminal section; belongs to the transpeptidase family.</text>
</comment>
<feature type="domain" description="Glycosyl transferase family 51" evidence="29">
    <location>
        <begin position="76"/>
        <end position="251"/>
    </location>
</feature>
<evidence type="ECO:0000256" key="10">
    <source>
        <dbReference type="ARBA" id="ARBA00022676"/>
    </source>
</evidence>
<dbReference type="Gene3D" id="3.40.710.10">
    <property type="entry name" value="DD-peptidase/beta-lactamase superfamily"/>
    <property type="match status" value="1"/>
</dbReference>
<comment type="similarity">
    <text evidence="5">In the N-terminal section; belongs to the glycosyltransferase 51 family.</text>
</comment>
<dbReference type="GO" id="GO:0071555">
    <property type="term" value="P:cell wall organization"/>
    <property type="evidence" value="ECO:0007669"/>
    <property type="project" value="UniProtKB-KW"/>
</dbReference>
<reference evidence="30 31" key="1">
    <citation type="submission" date="2018-07" db="EMBL/GenBank/DDBJ databases">
        <title>Anaerosacharophilus polymeroproducens gen. nov. sp. nov., an anaerobic bacterium isolated from salt field.</title>
        <authorList>
            <person name="Kim W."/>
            <person name="Yang S.-H."/>
            <person name="Oh J."/>
            <person name="Lee J.-H."/>
            <person name="Kwon K.K."/>
        </authorList>
    </citation>
    <scope>NUCLEOTIDE SEQUENCE [LARGE SCALE GENOMIC DNA]</scope>
    <source>
        <strain evidence="30 31">MCWD5</strain>
    </source>
</reference>
<evidence type="ECO:0000256" key="22">
    <source>
        <dbReference type="ARBA" id="ARBA00034000"/>
    </source>
</evidence>
<dbReference type="GO" id="GO:0006508">
    <property type="term" value="P:proteolysis"/>
    <property type="evidence" value="ECO:0007669"/>
    <property type="project" value="UniProtKB-KW"/>
</dbReference>
<proteinExistence type="inferred from homology"/>
<dbReference type="GO" id="GO:0008658">
    <property type="term" value="F:penicillin binding"/>
    <property type="evidence" value="ECO:0007669"/>
    <property type="project" value="InterPro"/>
</dbReference>
<feature type="domain" description="Penicillin-binding protein transpeptidase" evidence="28">
    <location>
        <begin position="375"/>
        <end position="624"/>
    </location>
</feature>
<feature type="compositionally biased region" description="Basic and acidic residues" evidence="26">
    <location>
        <begin position="724"/>
        <end position="733"/>
    </location>
</feature>
<evidence type="ECO:0000256" key="1">
    <source>
        <dbReference type="ARBA" id="ARBA00002624"/>
    </source>
</evidence>
<feature type="compositionally biased region" description="Acidic residues" evidence="26">
    <location>
        <begin position="701"/>
        <end position="723"/>
    </location>
</feature>
<dbReference type="EMBL" id="QRCT01000007">
    <property type="protein sequence ID" value="RDU25101.1"/>
    <property type="molecule type" value="Genomic_DNA"/>
</dbReference>
<keyword evidence="20" id="KW-0511">Multifunctional enzyme</keyword>
<evidence type="ECO:0000256" key="14">
    <source>
        <dbReference type="ARBA" id="ARBA00022960"/>
    </source>
</evidence>
<dbReference type="InterPro" id="IPR001460">
    <property type="entry name" value="PCN-bd_Tpept"/>
</dbReference>
<feature type="compositionally biased region" description="Basic and acidic residues" evidence="26">
    <location>
        <begin position="747"/>
        <end position="762"/>
    </location>
</feature>
<dbReference type="AlphaFoldDB" id="A0A371AZW1"/>
<evidence type="ECO:0000256" key="5">
    <source>
        <dbReference type="ARBA" id="ARBA00007739"/>
    </source>
</evidence>
<dbReference type="Pfam" id="PF00912">
    <property type="entry name" value="Transgly"/>
    <property type="match status" value="1"/>
</dbReference>
<protein>
    <recommendedName>
        <fullName evidence="7">Penicillin-binding protein 1A</fullName>
        <ecNumber evidence="23">2.4.99.28</ecNumber>
        <ecNumber evidence="6">3.4.16.4</ecNumber>
    </recommendedName>
</protein>
<evidence type="ECO:0000256" key="16">
    <source>
        <dbReference type="ARBA" id="ARBA00022984"/>
    </source>
</evidence>
<dbReference type="UniPathway" id="UPA00219"/>
<comment type="catalytic activity">
    <reaction evidence="22">
        <text>Preferential cleavage: (Ac)2-L-Lys-D-Ala-|-D-Ala. Also transpeptidation of peptidyl-alanyl moieties that are N-acyl substituents of D-alanine.</text>
        <dbReference type="EC" id="3.4.16.4"/>
    </reaction>
</comment>
<evidence type="ECO:0000256" key="19">
    <source>
        <dbReference type="ARBA" id="ARBA00023251"/>
    </source>
</evidence>
<evidence type="ECO:0000256" key="26">
    <source>
        <dbReference type="SAM" id="MobiDB-lite"/>
    </source>
</evidence>
<keyword evidence="9" id="KW-0645">Protease</keyword>
<keyword evidence="10" id="KW-0328">Glycosyltransferase</keyword>
<dbReference type="OrthoDB" id="9766909at2"/>
<dbReference type="EC" id="2.4.99.28" evidence="23"/>
<dbReference type="PANTHER" id="PTHR32282">
    <property type="entry name" value="BINDING PROTEIN TRANSPEPTIDASE, PUTATIVE-RELATED"/>
    <property type="match status" value="1"/>
</dbReference>
<evidence type="ECO:0000256" key="15">
    <source>
        <dbReference type="ARBA" id="ARBA00022968"/>
    </source>
</evidence>
<keyword evidence="11" id="KW-0808">Transferase</keyword>
<feature type="region of interest" description="Disordered" evidence="26">
    <location>
        <begin position="664"/>
        <end position="784"/>
    </location>
</feature>
<comment type="function">
    <text evidence="1">Cell wall formation. Synthesis of cross-linked peptidoglycan from the lipid intermediates. The enzyme has a penicillin-insensitive transglycosylase N-terminal domain (formation of linear glycan strands) and a penicillin-sensitive transpeptidase C-terminal domain (cross-linking of the peptide subunits).</text>
</comment>
<dbReference type="GO" id="GO:0008360">
    <property type="term" value="P:regulation of cell shape"/>
    <property type="evidence" value="ECO:0007669"/>
    <property type="project" value="UniProtKB-KW"/>
</dbReference>